<reference evidence="4 5" key="1">
    <citation type="submission" date="2016-10" db="EMBL/GenBank/DDBJ databases">
        <authorList>
            <person name="de Groot N.N."/>
        </authorList>
    </citation>
    <scope>NUCLEOTIDE SEQUENCE [LARGE SCALE GENOMIC DNA]</scope>
    <source>
        <strain evidence="4 5">DSM 22900</strain>
    </source>
</reference>
<dbReference type="InterPro" id="IPR014718">
    <property type="entry name" value="GH-type_carb-bd"/>
</dbReference>
<dbReference type="GO" id="GO:0030246">
    <property type="term" value="F:carbohydrate binding"/>
    <property type="evidence" value="ECO:0007669"/>
    <property type="project" value="InterPro"/>
</dbReference>
<dbReference type="CDD" id="cd09024">
    <property type="entry name" value="Aldose_epim_lacX"/>
    <property type="match status" value="1"/>
</dbReference>
<accession>A0A1I1KT30</accession>
<protein>
    <submittedName>
        <fullName evidence="4">Galactose mutarotase</fullName>
    </submittedName>
</protein>
<evidence type="ECO:0000313" key="4">
    <source>
        <dbReference type="EMBL" id="SFC63956.1"/>
    </source>
</evidence>
<evidence type="ECO:0000313" key="5">
    <source>
        <dbReference type="Proteomes" id="UP000199577"/>
    </source>
</evidence>
<name>A0A1I1KT30_9SPHI</name>
<proteinExistence type="predicted"/>
<evidence type="ECO:0000256" key="3">
    <source>
        <dbReference type="ARBA" id="ARBA00022837"/>
    </source>
</evidence>
<dbReference type="OrthoDB" id="9795355at2"/>
<dbReference type="PANTHER" id="PTHR11122">
    <property type="entry name" value="APOSPORY-ASSOCIATED PROTEIN C-RELATED"/>
    <property type="match status" value="1"/>
</dbReference>
<dbReference type="RefSeq" id="WP_090974564.1">
    <property type="nucleotide sequence ID" value="NZ_FOLL01000017.1"/>
</dbReference>
<evidence type="ECO:0000256" key="2">
    <source>
        <dbReference type="ARBA" id="ARBA00011245"/>
    </source>
</evidence>
<dbReference type="GO" id="GO:0016853">
    <property type="term" value="F:isomerase activity"/>
    <property type="evidence" value="ECO:0007669"/>
    <property type="project" value="InterPro"/>
</dbReference>
<dbReference type="PANTHER" id="PTHR11122:SF13">
    <property type="entry name" value="GLUCOSE-6-PHOSPHATE 1-EPIMERASE"/>
    <property type="match status" value="1"/>
</dbReference>
<dbReference type="GO" id="GO:0005975">
    <property type="term" value="P:carbohydrate metabolic process"/>
    <property type="evidence" value="ECO:0007669"/>
    <property type="project" value="InterPro"/>
</dbReference>
<dbReference type="AlphaFoldDB" id="A0A1I1KT30"/>
<dbReference type="Proteomes" id="UP000199577">
    <property type="component" value="Unassembled WGS sequence"/>
</dbReference>
<dbReference type="Gene3D" id="2.70.98.10">
    <property type="match status" value="1"/>
</dbReference>
<keyword evidence="5" id="KW-1185">Reference proteome</keyword>
<dbReference type="Pfam" id="PF01263">
    <property type="entry name" value="Aldose_epim"/>
    <property type="match status" value="1"/>
</dbReference>
<dbReference type="InterPro" id="IPR008183">
    <property type="entry name" value="Aldose_1/G6P_1-epimerase"/>
</dbReference>
<comment type="subunit">
    <text evidence="2">Monomer.</text>
</comment>
<gene>
    <name evidence="4" type="ORF">SAMN05421747_11716</name>
</gene>
<dbReference type="EMBL" id="FOLL01000017">
    <property type="protein sequence ID" value="SFC63956.1"/>
    <property type="molecule type" value="Genomic_DNA"/>
</dbReference>
<dbReference type="InterPro" id="IPR011013">
    <property type="entry name" value="Gal_mutarotase_sf_dom"/>
</dbReference>
<comment type="cofactor">
    <cofactor evidence="1">
        <name>Ca(2+)</name>
        <dbReference type="ChEBI" id="CHEBI:29108"/>
    </cofactor>
</comment>
<keyword evidence="3" id="KW-0106">Calcium</keyword>
<dbReference type="InterPro" id="IPR037481">
    <property type="entry name" value="LacX"/>
</dbReference>
<evidence type="ECO:0000256" key="1">
    <source>
        <dbReference type="ARBA" id="ARBA00001913"/>
    </source>
</evidence>
<dbReference type="STRING" id="623281.SAMN05421747_11716"/>
<sequence>MILANEWLEAEINPKGAELKHLRSKTHNHEYLWHADSRYWAKTSPVLFPIVGALKGGTYQYGGNTYQLPRHGFARDEVFEVQQLSGAEAVFTLRDTDETHNRYPFAFRLALRYQLDGRALRCTYEVHNPDDVPLLFSIGGHPAFATPAGAGGLSYTDYYLEFPEDEALHCHALEDNLISPEIRTITLKNHRLPLRYDLFYGDALVLKTLKSSEISLRNHVNDRAVRFRFAGFPYFGIWAAKGADFVCLEPWCGIADAVGHNQRLEDKEGIQRLDGGITWTRSWEVHVE</sequence>
<dbReference type="SUPFAM" id="SSF74650">
    <property type="entry name" value="Galactose mutarotase-like"/>
    <property type="match status" value="1"/>
</dbReference>
<organism evidence="4 5">
    <name type="scientific">Parapedobacter composti</name>
    <dbReference type="NCBI Taxonomy" id="623281"/>
    <lineage>
        <taxon>Bacteria</taxon>
        <taxon>Pseudomonadati</taxon>
        <taxon>Bacteroidota</taxon>
        <taxon>Sphingobacteriia</taxon>
        <taxon>Sphingobacteriales</taxon>
        <taxon>Sphingobacteriaceae</taxon>
        <taxon>Parapedobacter</taxon>
    </lineage>
</organism>